<dbReference type="KEGG" id="xbo:XBJ1_2077"/>
<dbReference type="STRING" id="406818.XBJ1_2077"/>
<sequence length="78" mass="9638">MFQRSKMVYGVNIFPLLVMAYQLRRRWSLRQLRGHWCEGQILLKIIRQSQRDWPYFNFEIHYQDLRKRVKRGQGKGVI</sequence>
<evidence type="ECO:0000313" key="2">
    <source>
        <dbReference type="Proteomes" id="UP000002045"/>
    </source>
</evidence>
<organism evidence="1 2">
    <name type="scientific">Xenorhabdus bovienii (strain SS-2004)</name>
    <name type="common">Xenorhabdus nematophila subsp. bovienii</name>
    <dbReference type="NCBI Taxonomy" id="406818"/>
    <lineage>
        <taxon>Bacteria</taxon>
        <taxon>Pseudomonadati</taxon>
        <taxon>Pseudomonadota</taxon>
        <taxon>Gammaproteobacteria</taxon>
        <taxon>Enterobacterales</taxon>
        <taxon>Morganellaceae</taxon>
        <taxon>Xenorhabdus</taxon>
    </lineage>
</organism>
<dbReference type="EMBL" id="FN667741">
    <property type="protein sequence ID" value="CBJ81203.1"/>
    <property type="molecule type" value="Genomic_DNA"/>
</dbReference>
<evidence type="ECO:0000313" key="1">
    <source>
        <dbReference type="EMBL" id="CBJ81203.1"/>
    </source>
</evidence>
<dbReference type="PATRIC" id="fig|406818.4.peg.1878"/>
<protein>
    <submittedName>
        <fullName evidence="1">Uncharacterized protein</fullName>
    </submittedName>
</protein>
<gene>
    <name evidence="1" type="ordered locus">XBJ1_2077</name>
</gene>
<dbReference type="RefSeq" id="WP_012988533.1">
    <property type="nucleotide sequence ID" value="NC_013892.1"/>
</dbReference>
<reference evidence="1" key="1">
    <citation type="journal article" date="2011" name="PLoS ONE">
        <title>The entomopathogenic bacterial endosymbionts xenorhabdus and photorhabdus: convergent lifestyles from divergent genomes.</title>
        <authorList>
            <person name="Chaston J.M."/>
            <person name="Suen G."/>
            <person name="Tucker S.L."/>
            <person name="Andersen A.W."/>
            <person name="Bhasin A."/>
            <person name="Bode E."/>
            <person name="Bode H.B."/>
            <person name="Brachmann A.O."/>
            <person name="Cowles C.E."/>
            <person name="Cowles K.N."/>
            <person name="Darby C."/>
            <person name="de Leon L."/>
            <person name="Drace K."/>
            <person name="Du Z."/>
            <person name="Givaudan A."/>
            <person name="Herbert Tran E.E."/>
            <person name="Jewell K.A."/>
            <person name="Knack J.J."/>
            <person name="Krasomil-Osterfeld K.C."/>
            <person name="Kukor R."/>
            <person name="Lanois A."/>
            <person name="Latreille P."/>
            <person name="Leimgruber N.K."/>
            <person name="Lipke C.M."/>
            <person name="Liu R."/>
            <person name="Lu X."/>
            <person name="Martens E.C."/>
            <person name="Marri P.R."/>
            <person name="Medigue C."/>
            <person name="Menard M.L."/>
            <person name="Miller N.M."/>
            <person name="Morales-Soto N."/>
            <person name="Norton S."/>
            <person name="Ogier J.C."/>
            <person name="Orchard S.S."/>
            <person name="Park D."/>
            <person name="Park Y."/>
            <person name="Qurollo B.A."/>
            <person name="Sugar D.R."/>
            <person name="Richards G.R."/>
            <person name="Rouy Z."/>
            <person name="Slominski B."/>
            <person name="Slominski K."/>
            <person name="Snyder H."/>
            <person name="Tjaden B.C."/>
            <person name="van der Hoeven R."/>
            <person name="Welch R.D."/>
            <person name="Wheeler C."/>
            <person name="Xiang B."/>
            <person name="Barbazuk B."/>
            <person name="Gaudriault S."/>
            <person name="Goodner B."/>
            <person name="Slater S.C."/>
            <person name="Forst S."/>
            <person name="Goldman B.S."/>
            <person name="Goodrich-Blair H."/>
        </authorList>
    </citation>
    <scope>NUCLEOTIDE SEQUENCE [LARGE SCALE GENOMIC DNA]</scope>
    <source>
        <strain evidence="1">SS-2004</strain>
    </source>
</reference>
<accession>D3V388</accession>
<dbReference type="Proteomes" id="UP000002045">
    <property type="component" value="Chromosome"/>
</dbReference>
<proteinExistence type="predicted"/>
<dbReference type="HOGENOM" id="CLU_189295_0_0_6"/>
<name>D3V388_XENBS</name>
<dbReference type="AlphaFoldDB" id="D3V388"/>